<dbReference type="AlphaFoldDB" id="A0A1Y2HMS7"/>
<feature type="transmembrane region" description="Helical" evidence="1">
    <location>
        <begin position="34"/>
        <end position="57"/>
    </location>
</feature>
<gene>
    <name evidence="2" type="ORF">BCR44DRAFT_171657</name>
</gene>
<keyword evidence="3" id="KW-1185">Reference proteome</keyword>
<reference evidence="2 3" key="1">
    <citation type="submission" date="2016-07" db="EMBL/GenBank/DDBJ databases">
        <title>Pervasive Adenine N6-methylation of Active Genes in Fungi.</title>
        <authorList>
            <consortium name="DOE Joint Genome Institute"/>
            <person name="Mondo S.J."/>
            <person name="Dannebaum R.O."/>
            <person name="Kuo R.C."/>
            <person name="Labutti K."/>
            <person name="Haridas S."/>
            <person name="Kuo A."/>
            <person name="Salamov A."/>
            <person name="Ahrendt S.R."/>
            <person name="Lipzen A."/>
            <person name="Sullivan W."/>
            <person name="Andreopoulos W.B."/>
            <person name="Clum A."/>
            <person name="Lindquist E."/>
            <person name="Daum C."/>
            <person name="Ramamoorthy G.K."/>
            <person name="Gryganskyi A."/>
            <person name="Culley D."/>
            <person name="Magnuson J.K."/>
            <person name="James T.Y."/>
            <person name="O'Malley M.A."/>
            <person name="Stajich J.E."/>
            <person name="Spatafora J.W."/>
            <person name="Visel A."/>
            <person name="Grigoriev I.V."/>
        </authorList>
    </citation>
    <scope>NUCLEOTIDE SEQUENCE [LARGE SCALE GENOMIC DNA]</scope>
    <source>
        <strain evidence="2 3">PL171</strain>
    </source>
</reference>
<keyword evidence="1" id="KW-1133">Transmembrane helix</keyword>
<evidence type="ECO:0000313" key="2">
    <source>
        <dbReference type="EMBL" id="ORZ35886.1"/>
    </source>
</evidence>
<evidence type="ECO:0000313" key="3">
    <source>
        <dbReference type="Proteomes" id="UP000193411"/>
    </source>
</evidence>
<comment type="caution">
    <text evidence="2">The sequence shown here is derived from an EMBL/GenBank/DDBJ whole genome shotgun (WGS) entry which is preliminary data.</text>
</comment>
<proteinExistence type="predicted"/>
<organism evidence="2 3">
    <name type="scientific">Catenaria anguillulae PL171</name>
    <dbReference type="NCBI Taxonomy" id="765915"/>
    <lineage>
        <taxon>Eukaryota</taxon>
        <taxon>Fungi</taxon>
        <taxon>Fungi incertae sedis</taxon>
        <taxon>Blastocladiomycota</taxon>
        <taxon>Blastocladiomycetes</taxon>
        <taxon>Blastocladiales</taxon>
        <taxon>Catenariaceae</taxon>
        <taxon>Catenaria</taxon>
    </lineage>
</organism>
<name>A0A1Y2HMS7_9FUNG</name>
<keyword evidence="1" id="KW-0472">Membrane</keyword>
<accession>A0A1Y2HMS7</accession>
<dbReference type="EMBL" id="MCFL01000020">
    <property type="protein sequence ID" value="ORZ35886.1"/>
    <property type="molecule type" value="Genomic_DNA"/>
</dbReference>
<protein>
    <submittedName>
        <fullName evidence="2">Uncharacterized protein</fullName>
    </submittedName>
</protein>
<sequence length="131" mass="14104">MIPPYLCTTHAPYPNTTSGTPQSFGSASTAPPCLIHLIMAAPTATMFAAHTAALSLASVRYMSSLRWSSACASNRDTSTQTSMRAYETSMRAYETSMRAYETSMRAYETSTAVVSWTGRINRSGMNVAPIG</sequence>
<dbReference type="Proteomes" id="UP000193411">
    <property type="component" value="Unassembled WGS sequence"/>
</dbReference>
<keyword evidence="1" id="KW-0812">Transmembrane</keyword>
<evidence type="ECO:0000256" key="1">
    <source>
        <dbReference type="SAM" id="Phobius"/>
    </source>
</evidence>